<gene>
    <name evidence="2" type="ORF">SAMN05444359_12094</name>
</gene>
<dbReference type="Gene3D" id="2.40.160.60">
    <property type="entry name" value="Outer membrane protein transport protein (OMPP1/FadL/TodX)"/>
    <property type="match status" value="1"/>
</dbReference>
<evidence type="ECO:0000313" key="3">
    <source>
        <dbReference type="Proteomes" id="UP000199021"/>
    </source>
</evidence>
<dbReference type="RefSeq" id="WP_090170818.1">
    <property type="nucleotide sequence ID" value="NZ_FOFB01000020.1"/>
</dbReference>
<dbReference type="SUPFAM" id="SSF56935">
    <property type="entry name" value="Porins"/>
    <property type="match status" value="1"/>
</dbReference>
<dbReference type="Proteomes" id="UP000199021">
    <property type="component" value="Unassembled WGS sequence"/>
</dbReference>
<evidence type="ECO:0008006" key="4">
    <source>
        <dbReference type="Google" id="ProtNLM"/>
    </source>
</evidence>
<keyword evidence="1" id="KW-0732">Signal</keyword>
<dbReference type="EMBL" id="FOFB01000020">
    <property type="protein sequence ID" value="SEQ98068.1"/>
    <property type="molecule type" value="Genomic_DNA"/>
</dbReference>
<proteinExistence type="predicted"/>
<feature type="signal peptide" evidence="1">
    <location>
        <begin position="1"/>
        <end position="20"/>
    </location>
</feature>
<dbReference type="OrthoDB" id="9807473at2"/>
<reference evidence="3" key="1">
    <citation type="submission" date="2016-10" db="EMBL/GenBank/DDBJ databases">
        <authorList>
            <person name="Varghese N."/>
            <person name="Submissions S."/>
        </authorList>
    </citation>
    <scope>NUCLEOTIDE SEQUENCE [LARGE SCALE GENOMIC DNA]</scope>
    <source>
        <strain evidence="3">DSM 24740</strain>
    </source>
</reference>
<accession>A0A1H9KG44</accession>
<dbReference type="NCBIfam" id="NF033709">
    <property type="entry name" value="PorV_fam"/>
    <property type="match status" value="1"/>
</dbReference>
<name>A0A1H9KG44_9BACT</name>
<dbReference type="STRING" id="478744.SAMN05444359_12094"/>
<dbReference type="InParanoid" id="A0A1H9KG44"/>
<protein>
    <recommendedName>
        <fullName evidence="4">DUF3308 domain-containing protein</fullName>
    </recommendedName>
</protein>
<evidence type="ECO:0000256" key="1">
    <source>
        <dbReference type="SAM" id="SignalP"/>
    </source>
</evidence>
<dbReference type="AlphaFoldDB" id="A0A1H9KG44"/>
<keyword evidence="3" id="KW-1185">Reference proteome</keyword>
<organism evidence="2 3">
    <name type="scientific">Neolewinella agarilytica</name>
    <dbReference type="NCBI Taxonomy" id="478744"/>
    <lineage>
        <taxon>Bacteria</taxon>
        <taxon>Pseudomonadati</taxon>
        <taxon>Bacteroidota</taxon>
        <taxon>Saprospiria</taxon>
        <taxon>Saprospirales</taxon>
        <taxon>Lewinellaceae</taxon>
        <taxon>Neolewinella</taxon>
    </lineage>
</organism>
<sequence length="349" mass="37076">MKKIYLLVLCFGLAASSLFAGNPDRQGEAGAAQLLMNPWAPSAGLHSLNTSSVYGVESMRINPAGLSRMTGTSVMIGYANYLQGTGLSQQSLGVASRGKGGSAIGFSIHSLDFGDVPVTTTNQPEGTGALLNISFINIGLSYSYTFEEAVSVGVTLRGVSEGTSDVSAFGFAIDAGVQYVTGEKDEFKFGLSLRNIGSRMAYGGQGLATSAPNPDPSTSYNLTFDQRAAGFEMPSVLNIGMSYDLLSGIENQRVTLIGNFTANSFSRDQLGAAMEYAFREQFIARVGYRTDMETDELTEVPLYDGLSAGASIRVPFSKGDASRSFSVDYAWRNTRIFNGTHNIGLSVSI</sequence>
<evidence type="ECO:0000313" key="2">
    <source>
        <dbReference type="EMBL" id="SEQ98068.1"/>
    </source>
</evidence>
<feature type="chain" id="PRO_5011554294" description="DUF3308 domain-containing protein" evidence="1">
    <location>
        <begin position="21"/>
        <end position="349"/>
    </location>
</feature>